<dbReference type="EMBL" id="QGDT01000004">
    <property type="protein sequence ID" value="PWJ58545.1"/>
    <property type="molecule type" value="Genomic_DNA"/>
</dbReference>
<evidence type="ECO:0000256" key="4">
    <source>
        <dbReference type="ARBA" id="ARBA00035104"/>
    </source>
</evidence>
<dbReference type="Proteomes" id="UP000245880">
    <property type="component" value="Unassembled WGS sequence"/>
</dbReference>
<evidence type="ECO:0000313" key="8">
    <source>
        <dbReference type="Proteomes" id="UP000245880"/>
    </source>
</evidence>
<dbReference type="GO" id="GO:1990904">
    <property type="term" value="C:ribonucleoprotein complex"/>
    <property type="evidence" value="ECO:0007669"/>
    <property type="project" value="UniProtKB-KW"/>
</dbReference>
<dbReference type="InterPro" id="IPR035980">
    <property type="entry name" value="Ribosomal_bS6_sf"/>
</dbReference>
<dbReference type="GO" id="GO:0005737">
    <property type="term" value="C:cytoplasm"/>
    <property type="evidence" value="ECO:0007669"/>
    <property type="project" value="UniProtKB-ARBA"/>
</dbReference>
<name>A0A316AL67_9BACT</name>
<dbReference type="NCBIfam" id="TIGR00166">
    <property type="entry name" value="S6"/>
    <property type="match status" value="1"/>
</dbReference>
<comment type="function">
    <text evidence="4 6">Binds together with bS18 to 16S ribosomal RNA.</text>
</comment>
<evidence type="ECO:0000256" key="5">
    <source>
        <dbReference type="ARBA" id="ARBA00035294"/>
    </source>
</evidence>
<organism evidence="7 8">
    <name type="scientific">Dyadobacter jejuensis</name>
    <dbReference type="NCBI Taxonomy" id="1082580"/>
    <lineage>
        <taxon>Bacteria</taxon>
        <taxon>Pseudomonadati</taxon>
        <taxon>Bacteroidota</taxon>
        <taxon>Cytophagia</taxon>
        <taxon>Cytophagales</taxon>
        <taxon>Spirosomataceae</taxon>
        <taxon>Dyadobacter</taxon>
    </lineage>
</organism>
<dbReference type="InterPro" id="IPR014717">
    <property type="entry name" value="Transl_elong_EF1B/ribsomal_bS6"/>
</dbReference>
<dbReference type="InterPro" id="IPR020814">
    <property type="entry name" value="Ribosomal_S6_plastid/chlpt"/>
</dbReference>
<proteinExistence type="inferred from homology"/>
<dbReference type="GO" id="GO:0070181">
    <property type="term" value="F:small ribosomal subunit rRNA binding"/>
    <property type="evidence" value="ECO:0007669"/>
    <property type="project" value="TreeGrafter"/>
</dbReference>
<keyword evidence="3 6" id="KW-0687">Ribonucleoprotein</keyword>
<dbReference type="Pfam" id="PF01250">
    <property type="entry name" value="Ribosomal_S6"/>
    <property type="match status" value="1"/>
</dbReference>
<dbReference type="HAMAP" id="MF_00360">
    <property type="entry name" value="Ribosomal_bS6"/>
    <property type="match status" value="1"/>
</dbReference>
<dbReference type="PANTHER" id="PTHR21011">
    <property type="entry name" value="MITOCHONDRIAL 28S RIBOSOMAL PROTEIN S6"/>
    <property type="match status" value="1"/>
</dbReference>
<dbReference type="OrthoDB" id="9812702at2"/>
<dbReference type="PANTHER" id="PTHR21011:SF1">
    <property type="entry name" value="SMALL RIBOSOMAL SUBUNIT PROTEIN BS6M"/>
    <property type="match status" value="1"/>
</dbReference>
<keyword evidence="6" id="KW-0699">rRNA-binding</keyword>
<accession>A0A316AL67</accession>
<evidence type="ECO:0000256" key="1">
    <source>
        <dbReference type="ARBA" id="ARBA00009512"/>
    </source>
</evidence>
<sequence>MSKHYETVFILTPILSEAQARDAVEKFSTIITQNGGTMVHEENWGLRKLAYPIQKKNSGFYQVFEYSAPEGGVVDVLETEFRRDERVLRFLTIALDKHALAYNDKKRKGLVGKKKEVATETKEA</sequence>
<dbReference type="RefSeq" id="WP_109674376.1">
    <property type="nucleotide sequence ID" value="NZ_QGDT01000004.1"/>
</dbReference>
<evidence type="ECO:0000313" key="7">
    <source>
        <dbReference type="EMBL" id="PWJ58545.1"/>
    </source>
</evidence>
<evidence type="ECO:0000256" key="3">
    <source>
        <dbReference type="ARBA" id="ARBA00023274"/>
    </source>
</evidence>
<comment type="similarity">
    <text evidence="1 6">Belongs to the bacterial ribosomal protein bS6 family.</text>
</comment>
<keyword evidence="8" id="KW-1185">Reference proteome</keyword>
<reference evidence="7 8" key="1">
    <citation type="submission" date="2018-03" db="EMBL/GenBank/DDBJ databases">
        <title>Genomic Encyclopedia of Archaeal and Bacterial Type Strains, Phase II (KMG-II): from individual species to whole genera.</title>
        <authorList>
            <person name="Goeker M."/>
        </authorList>
    </citation>
    <scope>NUCLEOTIDE SEQUENCE [LARGE SCALE GENOMIC DNA]</scope>
    <source>
        <strain evidence="7 8">DSM 100346</strain>
    </source>
</reference>
<dbReference type="GO" id="GO:0006412">
    <property type="term" value="P:translation"/>
    <property type="evidence" value="ECO:0007669"/>
    <property type="project" value="UniProtKB-UniRule"/>
</dbReference>
<dbReference type="Gene3D" id="3.30.70.60">
    <property type="match status" value="1"/>
</dbReference>
<keyword evidence="2 6" id="KW-0689">Ribosomal protein</keyword>
<dbReference type="SUPFAM" id="SSF54995">
    <property type="entry name" value="Ribosomal protein S6"/>
    <property type="match status" value="1"/>
</dbReference>
<dbReference type="InterPro" id="IPR000529">
    <property type="entry name" value="Ribosomal_bS6"/>
</dbReference>
<protein>
    <recommendedName>
        <fullName evidence="5 6">Small ribosomal subunit protein bS6</fullName>
    </recommendedName>
</protein>
<dbReference type="AlphaFoldDB" id="A0A316AL67"/>
<dbReference type="GO" id="GO:0003735">
    <property type="term" value="F:structural constituent of ribosome"/>
    <property type="evidence" value="ECO:0007669"/>
    <property type="project" value="InterPro"/>
</dbReference>
<evidence type="ECO:0000256" key="6">
    <source>
        <dbReference type="HAMAP-Rule" id="MF_00360"/>
    </source>
</evidence>
<evidence type="ECO:0000256" key="2">
    <source>
        <dbReference type="ARBA" id="ARBA00022980"/>
    </source>
</evidence>
<gene>
    <name evidence="6" type="primary">rpsF</name>
    <name evidence="7" type="ORF">CLV98_104405</name>
</gene>
<dbReference type="CDD" id="cd00473">
    <property type="entry name" value="bS6"/>
    <property type="match status" value="1"/>
</dbReference>
<keyword evidence="6" id="KW-0694">RNA-binding</keyword>
<dbReference type="GO" id="GO:0005840">
    <property type="term" value="C:ribosome"/>
    <property type="evidence" value="ECO:0007669"/>
    <property type="project" value="UniProtKB-KW"/>
</dbReference>
<comment type="caution">
    <text evidence="7">The sequence shown here is derived from an EMBL/GenBank/DDBJ whole genome shotgun (WGS) entry which is preliminary data.</text>
</comment>